<name>A0A059G590_9PROT</name>
<evidence type="ECO:0000313" key="11">
    <source>
        <dbReference type="EMBL" id="KDA01648.1"/>
    </source>
</evidence>
<dbReference type="InterPro" id="IPR022417">
    <property type="entry name" value="Porphobilin_deaminase_N"/>
</dbReference>
<dbReference type="GO" id="GO:0004418">
    <property type="term" value="F:hydroxymethylbilane synthase activity"/>
    <property type="evidence" value="ECO:0007669"/>
    <property type="project" value="UniProtKB-UniRule"/>
</dbReference>
<dbReference type="EMBL" id="ARYL01000024">
    <property type="protein sequence ID" value="KDA01648.1"/>
    <property type="molecule type" value="Genomic_DNA"/>
</dbReference>
<evidence type="ECO:0000256" key="2">
    <source>
        <dbReference type="ARBA" id="ARBA00004735"/>
    </source>
</evidence>
<evidence type="ECO:0000256" key="4">
    <source>
        <dbReference type="ARBA" id="ARBA00011245"/>
    </source>
</evidence>
<sequence>MTDPRISPDNTARRDQRNVRIGTRGSPLALVQARQIAASLEVASGGALRGEIVPFTTTGDQLTTERLINSGGKGLFTRELDAALDRGDVDITVHSLKDVPAVLPSGQIFGAFPQREDAREGFLSPHAEKLADLPKGAKVGTASLRRESQTLALRPDVEIVTFRGNVATRMRKLEDGLADATYLAMAGLTRLGMAHLATPIPMEDMLPSAGQGIIGVVMREDGDAEVRETLGGIDHAETRAAATAERAFLAALDGSCRTPIAAHLFDRGEEWELIGEVLALDGRQRWRADGTCRKEASEAQLAALGRDVAADIRAAAGGVLPAFVDEW</sequence>
<feature type="modified residue" description="S-(dipyrrolylmethanemethyl)cysteine" evidence="8">
    <location>
        <position position="256"/>
    </location>
</feature>
<dbReference type="PROSITE" id="PS00533">
    <property type="entry name" value="PORPHOBILINOGEN_DEAM"/>
    <property type="match status" value="1"/>
</dbReference>
<gene>
    <name evidence="8" type="primary">hemC</name>
    <name evidence="11" type="ORF">HOC_14693</name>
</gene>
<dbReference type="InterPro" id="IPR000860">
    <property type="entry name" value="HemC"/>
</dbReference>
<dbReference type="PANTHER" id="PTHR11557">
    <property type="entry name" value="PORPHOBILINOGEN DEAMINASE"/>
    <property type="match status" value="1"/>
</dbReference>
<dbReference type="PRINTS" id="PR00151">
    <property type="entry name" value="PORPHBDMNASE"/>
</dbReference>
<keyword evidence="12" id="KW-1185">Reference proteome</keyword>
<evidence type="ECO:0000256" key="6">
    <source>
        <dbReference type="ARBA" id="ARBA00023244"/>
    </source>
</evidence>
<dbReference type="NCBIfam" id="TIGR00212">
    <property type="entry name" value="hemC"/>
    <property type="match status" value="1"/>
</dbReference>
<dbReference type="InterPro" id="IPR022418">
    <property type="entry name" value="Porphobilinogen_deaminase_C"/>
</dbReference>
<comment type="catalytic activity">
    <reaction evidence="7 8">
        <text>4 porphobilinogen + H2O = hydroxymethylbilane + 4 NH4(+)</text>
        <dbReference type="Rhea" id="RHEA:13185"/>
        <dbReference type="ChEBI" id="CHEBI:15377"/>
        <dbReference type="ChEBI" id="CHEBI:28938"/>
        <dbReference type="ChEBI" id="CHEBI:57845"/>
        <dbReference type="ChEBI" id="CHEBI:58126"/>
        <dbReference type="EC" id="2.5.1.61"/>
    </reaction>
</comment>
<evidence type="ECO:0000256" key="1">
    <source>
        <dbReference type="ARBA" id="ARBA00002869"/>
    </source>
</evidence>
<evidence type="ECO:0000256" key="3">
    <source>
        <dbReference type="ARBA" id="ARBA00005638"/>
    </source>
</evidence>
<dbReference type="InterPro" id="IPR036803">
    <property type="entry name" value="Porphobilinogen_deaminase_C_sf"/>
</dbReference>
<dbReference type="RefSeq" id="WP_051624932.1">
    <property type="nucleotide sequence ID" value="NZ_ARYL01000024.1"/>
</dbReference>
<proteinExistence type="inferred from homology"/>
<comment type="subunit">
    <text evidence="4 8">Monomer.</text>
</comment>
<dbReference type="eggNOG" id="COG0181">
    <property type="taxonomic scope" value="Bacteria"/>
</dbReference>
<comment type="cofactor">
    <cofactor evidence="8">
        <name>dipyrromethane</name>
        <dbReference type="ChEBI" id="CHEBI:60342"/>
    </cofactor>
    <text evidence="8">Binds 1 dipyrromethane group covalently.</text>
</comment>
<dbReference type="PANTHER" id="PTHR11557:SF0">
    <property type="entry name" value="PORPHOBILINOGEN DEAMINASE"/>
    <property type="match status" value="1"/>
</dbReference>
<comment type="caution">
    <text evidence="11">The sequence shown here is derived from an EMBL/GenBank/DDBJ whole genome shotgun (WGS) entry which is preliminary data.</text>
</comment>
<dbReference type="Pfam" id="PF03900">
    <property type="entry name" value="Porphobil_deamC"/>
    <property type="match status" value="1"/>
</dbReference>
<keyword evidence="5 8" id="KW-0808">Transferase</keyword>
<accession>A0A059G590</accession>
<dbReference type="InterPro" id="IPR022419">
    <property type="entry name" value="Porphobilin_deaminase_cofac_BS"/>
</dbReference>
<dbReference type="SUPFAM" id="SSF54782">
    <property type="entry name" value="Porphobilinogen deaminase (hydroxymethylbilane synthase), C-terminal domain"/>
    <property type="match status" value="1"/>
</dbReference>
<dbReference type="PATRIC" id="fig|1280953.3.peg.2956"/>
<feature type="domain" description="Porphobilinogen deaminase N-terminal" evidence="9">
    <location>
        <begin position="19"/>
        <end position="224"/>
    </location>
</feature>
<dbReference type="UniPathway" id="UPA00251">
    <property type="reaction ID" value="UER00319"/>
</dbReference>
<dbReference type="SUPFAM" id="SSF53850">
    <property type="entry name" value="Periplasmic binding protein-like II"/>
    <property type="match status" value="1"/>
</dbReference>
<evidence type="ECO:0000259" key="10">
    <source>
        <dbReference type="Pfam" id="PF03900"/>
    </source>
</evidence>
<comment type="similarity">
    <text evidence="3 8">Belongs to the HMBS family.</text>
</comment>
<comment type="pathway">
    <text evidence="2">Porphyrin-containing compound metabolism; protoporphyrin-IX biosynthesis; coproporphyrinogen-III from 5-aminolevulinate: step 2/4.</text>
</comment>
<dbReference type="FunFam" id="3.40.190.10:FF:000005">
    <property type="entry name" value="Porphobilinogen deaminase"/>
    <property type="match status" value="1"/>
</dbReference>
<protein>
    <recommendedName>
        <fullName evidence="8">Porphobilinogen deaminase</fullName>
        <shortName evidence="8">PBG</shortName>
        <ecNumber evidence="8">2.5.1.61</ecNumber>
    </recommendedName>
    <alternativeName>
        <fullName evidence="8">Hydroxymethylbilane synthase</fullName>
        <shortName evidence="8">HMBS</shortName>
    </alternativeName>
    <alternativeName>
        <fullName evidence="8">Pre-uroporphyrinogen synthase</fullName>
    </alternativeName>
</protein>
<dbReference type="PIRSF" id="PIRSF001438">
    <property type="entry name" value="4pyrrol_synth_OHMeBilane_synth"/>
    <property type="match status" value="1"/>
</dbReference>
<dbReference type="OrthoDB" id="9810298at2"/>
<dbReference type="Pfam" id="PF01379">
    <property type="entry name" value="Porphobil_deam"/>
    <property type="match status" value="1"/>
</dbReference>
<dbReference type="GO" id="GO:0006782">
    <property type="term" value="P:protoporphyrinogen IX biosynthetic process"/>
    <property type="evidence" value="ECO:0007669"/>
    <property type="project" value="UniProtKB-UniRule"/>
</dbReference>
<dbReference type="AlphaFoldDB" id="A0A059G590"/>
<reference evidence="11 12" key="1">
    <citation type="journal article" date="2014" name="Antonie Van Leeuwenhoek">
        <title>Hyphomonas beringensis sp. nov. and Hyphomonas chukchiensis sp. nov., isolated from surface seawater of the Bering Sea and Chukchi Sea.</title>
        <authorList>
            <person name="Li C."/>
            <person name="Lai Q."/>
            <person name="Li G."/>
            <person name="Dong C."/>
            <person name="Wang J."/>
            <person name="Liao Y."/>
            <person name="Shao Z."/>
        </authorList>
    </citation>
    <scope>NUCLEOTIDE SEQUENCE [LARGE SCALE GENOMIC DNA]</scope>
    <source>
        <strain evidence="11 12">SCH89</strain>
    </source>
</reference>
<feature type="domain" description="Porphobilinogen deaminase C-terminal" evidence="10">
    <location>
        <begin position="241"/>
        <end position="312"/>
    </location>
</feature>
<evidence type="ECO:0000259" key="9">
    <source>
        <dbReference type="Pfam" id="PF01379"/>
    </source>
</evidence>
<keyword evidence="6 8" id="KW-0627">Porphyrin biosynthesis</keyword>
<dbReference type="EC" id="2.5.1.61" evidence="8"/>
<dbReference type="GO" id="GO:0005737">
    <property type="term" value="C:cytoplasm"/>
    <property type="evidence" value="ECO:0007669"/>
    <property type="project" value="UniProtKB-UniRule"/>
</dbReference>
<dbReference type="Gene3D" id="3.40.190.10">
    <property type="entry name" value="Periplasmic binding protein-like II"/>
    <property type="match status" value="2"/>
</dbReference>
<evidence type="ECO:0000256" key="5">
    <source>
        <dbReference type="ARBA" id="ARBA00022679"/>
    </source>
</evidence>
<comment type="function">
    <text evidence="1 8">Tetrapolymerization of the monopyrrole PBG into the hydroxymethylbilane pre-uroporphyrinogen in several discrete steps.</text>
</comment>
<evidence type="ECO:0000313" key="12">
    <source>
        <dbReference type="Proteomes" id="UP000024942"/>
    </source>
</evidence>
<comment type="miscellaneous">
    <text evidence="8">The porphobilinogen subunits are added to the dipyrromethane group.</text>
</comment>
<evidence type="ECO:0000256" key="8">
    <source>
        <dbReference type="HAMAP-Rule" id="MF_00260"/>
    </source>
</evidence>
<organism evidence="11 12">
    <name type="scientific">Hyphomonas oceanitis SCH89</name>
    <dbReference type="NCBI Taxonomy" id="1280953"/>
    <lineage>
        <taxon>Bacteria</taxon>
        <taxon>Pseudomonadati</taxon>
        <taxon>Pseudomonadota</taxon>
        <taxon>Alphaproteobacteria</taxon>
        <taxon>Hyphomonadales</taxon>
        <taxon>Hyphomonadaceae</taxon>
        <taxon>Hyphomonas</taxon>
    </lineage>
</organism>
<dbReference type="Gene3D" id="3.30.160.40">
    <property type="entry name" value="Porphobilinogen deaminase, C-terminal domain"/>
    <property type="match status" value="1"/>
</dbReference>
<evidence type="ECO:0000256" key="7">
    <source>
        <dbReference type="ARBA" id="ARBA00048169"/>
    </source>
</evidence>
<dbReference type="Proteomes" id="UP000024942">
    <property type="component" value="Unassembled WGS sequence"/>
</dbReference>
<dbReference type="STRING" id="1280953.HOC_14693"/>
<dbReference type="HAMAP" id="MF_00260">
    <property type="entry name" value="Porphobil_deam"/>
    <property type="match status" value="1"/>
</dbReference>